<dbReference type="EMBL" id="SDPN01000021">
    <property type="protein sequence ID" value="RXZ69400.1"/>
    <property type="molecule type" value="Genomic_DNA"/>
</dbReference>
<comment type="caution">
    <text evidence="3">The sequence shown here is derived from an EMBL/GenBank/DDBJ whole genome shotgun (WGS) entry which is preliminary data.</text>
</comment>
<dbReference type="Proteomes" id="UP000293865">
    <property type="component" value="Unassembled WGS sequence"/>
</dbReference>
<dbReference type="OrthoDB" id="9807519at2"/>
<protein>
    <recommendedName>
        <fullName evidence="2">Ricin B lectin domain-containing protein</fullName>
    </recommendedName>
</protein>
<keyword evidence="4" id="KW-1185">Reference proteome</keyword>
<name>A0A4Q2KXU3_9MICO</name>
<evidence type="ECO:0000313" key="4">
    <source>
        <dbReference type="Proteomes" id="UP000293865"/>
    </source>
</evidence>
<dbReference type="PANTHER" id="PTHR38792:SF3">
    <property type="entry name" value="BNR_ASP-BOX REPEAT DOMAIN PROTEIN (AFU_ORTHOLOGUE AFUA_7G06430)-RELATED"/>
    <property type="match status" value="1"/>
</dbReference>
<reference evidence="3 4" key="1">
    <citation type="submission" date="2019-01" db="EMBL/GenBank/DDBJ databases">
        <title>Agromyces.</title>
        <authorList>
            <person name="Li J."/>
        </authorList>
    </citation>
    <scope>NUCLEOTIDE SEQUENCE [LARGE SCALE GENOMIC DNA]</scope>
    <source>
        <strain evidence="3 4">DSM 15934</strain>
    </source>
</reference>
<proteinExistence type="predicted"/>
<gene>
    <name evidence="3" type="ORF">ESP51_12160</name>
</gene>
<keyword evidence="1" id="KW-0732">Signal</keyword>
<organism evidence="3 4">
    <name type="scientific">Agromyces albus</name>
    <dbReference type="NCBI Taxonomy" id="205332"/>
    <lineage>
        <taxon>Bacteria</taxon>
        <taxon>Bacillati</taxon>
        <taxon>Actinomycetota</taxon>
        <taxon>Actinomycetes</taxon>
        <taxon>Micrococcales</taxon>
        <taxon>Microbacteriaceae</taxon>
        <taxon>Agromyces</taxon>
    </lineage>
</organism>
<feature type="domain" description="Ricin B lectin" evidence="2">
    <location>
        <begin position="515"/>
        <end position="587"/>
    </location>
</feature>
<sequence>MSTSKTKKLARALGAVLAGTALAVAPLVTANAYSPTPEVLYELSADEACLKGRGNCVIYPKTAQTPSGRLVTAFEKATAVTYADGTTGAVGETMPVWASDDDGTTWRHLADVPSPAELSDDPAHDTYTSNWTSPFLYTLPEAVSDLAAGTLLLASTVTGEDEFYREQKAADPDWVPSNDGDRRNLALALYSSVDDGVTWEFENIIATGGWQGGSAGATGVNVSQANVHKQVDPVWEPYLMVHEGQLVAYYSDENDYLGYDPATGVPILDPANDTAADSKAQVLVHKTWDGRGTAWSQPVIDVAGPTFAWNGGEQIGRGRPGMTTIAPTTDGKWLLTYEYWGGGANVRYKIADDPLKFYTVGGAEGLSIGQLPVDQGSRALPQGGSPVTIALPDGRIAYNAAGSGSVWINDGSSGGAWTEYQTTVGAGYSRTLQHVAGTGRVLILQASWGGPGSQAIIRHADVDFGYSEGAYYRIVNRKTGQVIGTSDSTNDANLGNADEPDVRLEDLGAVSNGATQYWHLTEKDGGTTTLLNMSGGREASIWTGNATVGQRIGQWVDHRKVGHWKIVESSDGYVKFQSSANPSVYLTGPNAGAPLTLQNALADGSQEWQIVEGVPQDLLKLATSATTRCVAKKAHVEITVRNDDDTPADVSITTVYGTKSFPSVHPGQSVSADFRTRAGSMPAGTADVNATEPGGPATFDSEVAYAAANCK</sequence>
<dbReference type="InterPro" id="IPR036278">
    <property type="entry name" value="Sialidase_sf"/>
</dbReference>
<dbReference type="InterPro" id="IPR035992">
    <property type="entry name" value="Ricin_B-like_lectins"/>
</dbReference>
<dbReference type="AlphaFoldDB" id="A0A4Q2KXU3"/>
<dbReference type="Gene3D" id="2.120.10.10">
    <property type="match status" value="1"/>
</dbReference>
<dbReference type="SUPFAM" id="SSF50939">
    <property type="entry name" value="Sialidases"/>
    <property type="match status" value="1"/>
</dbReference>
<dbReference type="Pfam" id="PF14200">
    <property type="entry name" value="RicinB_lectin_2"/>
    <property type="match status" value="1"/>
</dbReference>
<feature type="signal peptide" evidence="1">
    <location>
        <begin position="1"/>
        <end position="23"/>
    </location>
</feature>
<accession>A0A4Q2KXU3</accession>
<dbReference type="Gene3D" id="2.80.10.50">
    <property type="match status" value="1"/>
</dbReference>
<dbReference type="CDD" id="cd00161">
    <property type="entry name" value="beta-trefoil_Ricin-like"/>
    <property type="match status" value="1"/>
</dbReference>
<dbReference type="PANTHER" id="PTHR38792">
    <property type="entry name" value="BNR/ASP-BOX REPEAT DOMAIN PROTEIN (AFU_ORTHOLOGUE AFUA_7G06430)-RELATED"/>
    <property type="match status" value="1"/>
</dbReference>
<feature type="chain" id="PRO_5038676890" description="Ricin B lectin domain-containing protein" evidence="1">
    <location>
        <begin position="24"/>
        <end position="711"/>
    </location>
</feature>
<evidence type="ECO:0000256" key="1">
    <source>
        <dbReference type="SAM" id="SignalP"/>
    </source>
</evidence>
<evidence type="ECO:0000259" key="2">
    <source>
        <dbReference type="Pfam" id="PF14200"/>
    </source>
</evidence>
<dbReference type="InterPro" id="IPR000772">
    <property type="entry name" value="Ricin_B_lectin"/>
</dbReference>
<dbReference type="SUPFAM" id="SSF50370">
    <property type="entry name" value="Ricin B-like lectins"/>
    <property type="match status" value="1"/>
</dbReference>
<dbReference type="RefSeq" id="WP_129521168.1">
    <property type="nucleotide sequence ID" value="NZ_SDPN01000021.1"/>
</dbReference>
<dbReference type="CDD" id="cd15482">
    <property type="entry name" value="Sialidase_non-viral"/>
    <property type="match status" value="1"/>
</dbReference>
<evidence type="ECO:0000313" key="3">
    <source>
        <dbReference type="EMBL" id="RXZ69400.1"/>
    </source>
</evidence>